<keyword evidence="9" id="KW-0413">Isomerase</keyword>
<dbReference type="EC" id="5.6.2.3" evidence="11"/>
<dbReference type="Pfam" id="PF00772">
    <property type="entry name" value="DnaB"/>
    <property type="match status" value="1"/>
</dbReference>
<keyword evidence="4 11" id="KW-0547">Nucleotide-binding</keyword>
<dbReference type="SUPFAM" id="SSF48024">
    <property type="entry name" value="N-terminal domain of DnaB helicase"/>
    <property type="match status" value="1"/>
</dbReference>
<dbReference type="PANTHER" id="PTHR30153:SF2">
    <property type="entry name" value="REPLICATIVE DNA HELICASE"/>
    <property type="match status" value="1"/>
</dbReference>
<dbReference type="Gene3D" id="1.10.860.10">
    <property type="entry name" value="DNAb Helicase, Chain A"/>
    <property type="match status" value="1"/>
</dbReference>
<keyword evidence="13" id="KW-0934">Plastid</keyword>
<reference evidence="13" key="1">
    <citation type="submission" date="2014-03" db="EMBL/GenBank/DDBJ databases">
        <title>Metagenomic reconstruction of the complete chloroplast and mitochondrial genomes of a novel unicellular red alga from the Cyanidiaceae family.</title>
        <authorList>
            <person name="Servin-Garciduenas L.E."/>
            <person name="Martinez-Romero E."/>
        </authorList>
    </citation>
    <scope>NUCLEOTIDE SEQUENCE</scope>
    <source>
        <strain evidence="13">MX-AZ01</strain>
    </source>
</reference>
<evidence type="ECO:0000313" key="13">
    <source>
        <dbReference type="EMBL" id="AIA61145.1"/>
    </source>
</evidence>
<comment type="catalytic activity">
    <reaction evidence="10 11">
        <text>ATP + H2O = ADP + phosphate + H(+)</text>
        <dbReference type="Rhea" id="RHEA:13065"/>
        <dbReference type="ChEBI" id="CHEBI:15377"/>
        <dbReference type="ChEBI" id="CHEBI:15378"/>
        <dbReference type="ChEBI" id="CHEBI:30616"/>
        <dbReference type="ChEBI" id="CHEBI:43474"/>
        <dbReference type="ChEBI" id="CHEBI:456216"/>
        <dbReference type="EC" id="5.6.2.3"/>
    </reaction>
</comment>
<dbReference type="InterPro" id="IPR007694">
    <property type="entry name" value="DNA_helicase_DnaB-like_C"/>
</dbReference>
<evidence type="ECO:0000256" key="10">
    <source>
        <dbReference type="ARBA" id="ARBA00048954"/>
    </source>
</evidence>
<dbReference type="GO" id="GO:0005524">
    <property type="term" value="F:ATP binding"/>
    <property type="evidence" value="ECO:0007669"/>
    <property type="project" value="UniProtKB-UniRule"/>
</dbReference>
<dbReference type="InterPro" id="IPR007692">
    <property type="entry name" value="DNA_helicase_DnaB"/>
</dbReference>
<dbReference type="Pfam" id="PF03796">
    <property type="entry name" value="DnaB_C"/>
    <property type="match status" value="1"/>
</dbReference>
<evidence type="ECO:0000256" key="1">
    <source>
        <dbReference type="ARBA" id="ARBA00008428"/>
    </source>
</evidence>
<dbReference type="PANTHER" id="PTHR30153">
    <property type="entry name" value="REPLICATIVE DNA HELICASE DNAB"/>
    <property type="match status" value="1"/>
</dbReference>
<dbReference type="AlphaFoldDB" id="A0A060A8K3"/>
<keyword evidence="2 11" id="KW-0639">Primosome</keyword>
<dbReference type="GO" id="GO:0003677">
    <property type="term" value="F:DNA binding"/>
    <property type="evidence" value="ECO:0007669"/>
    <property type="project" value="UniProtKB-UniRule"/>
</dbReference>
<dbReference type="EMBL" id="KJ569775">
    <property type="protein sequence ID" value="AIA61145.1"/>
    <property type="molecule type" value="Genomic_DNA"/>
</dbReference>
<feature type="domain" description="SF4 helicase" evidence="12">
    <location>
        <begin position="173"/>
        <end position="433"/>
    </location>
</feature>
<comment type="similarity">
    <text evidence="1 11">Belongs to the helicase family. DnaB subfamily.</text>
</comment>
<dbReference type="GO" id="GO:0043139">
    <property type="term" value="F:5'-3' DNA helicase activity"/>
    <property type="evidence" value="ECO:0007669"/>
    <property type="project" value="UniProtKB-EC"/>
</dbReference>
<geneLocation type="chloroplast" evidence="13"/>
<evidence type="ECO:0000256" key="7">
    <source>
        <dbReference type="ARBA" id="ARBA00022840"/>
    </source>
</evidence>
<keyword evidence="5 11" id="KW-0378">Hydrolase</keyword>
<dbReference type="InterPro" id="IPR007693">
    <property type="entry name" value="DNA_helicase_DnaB-like_N"/>
</dbReference>
<evidence type="ECO:0000256" key="2">
    <source>
        <dbReference type="ARBA" id="ARBA00022515"/>
    </source>
</evidence>
<dbReference type="InterPro" id="IPR016136">
    <property type="entry name" value="DNA_helicase_N/primase_C"/>
</dbReference>
<dbReference type="NCBIfam" id="TIGR00665">
    <property type="entry name" value="DnaB"/>
    <property type="match status" value="1"/>
</dbReference>
<keyword evidence="6 11" id="KW-0347">Helicase</keyword>
<evidence type="ECO:0000256" key="5">
    <source>
        <dbReference type="ARBA" id="ARBA00022801"/>
    </source>
</evidence>
<evidence type="ECO:0000256" key="11">
    <source>
        <dbReference type="RuleBase" id="RU362085"/>
    </source>
</evidence>
<keyword evidence="3 11" id="KW-0235">DNA replication</keyword>
<proteinExistence type="inferred from homology"/>
<evidence type="ECO:0000256" key="8">
    <source>
        <dbReference type="ARBA" id="ARBA00023125"/>
    </source>
</evidence>
<evidence type="ECO:0000256" key="6">
    <source>
        <dbReference type="ARBA" id="ARBA00022806"/>
    </source>
</evidence>
<accession>A0A060A8K3</accession>
<dbReference type="GO" id="GO:0016887">
    <property type="term" value="F:ATP hydrolysis activity"/>
    <property type="evidence" value="ECO:0007669"/>
    <property type="project" value="RHEA"/>
</dbReference>
<gene>
    <name evidence="13" type="primary">dnaB</name>
</gene>
<keyword evidence="8 11" id="KW-0238">DNA-binding</keyword>
<comment type="function">
    <text evidence="11">The main replicative DNA helicase, it participates in initiation and elongation during chromosome replication. Travels ahead of the DNA replisome, separating dsDNA into templates for DNA synthesis. A processive ATP-dependent 5'-3' DNA helicase it has DNA-dependent ATPase activity.</text>
</comment>
<dbReference type="GO" id="GO:0006269">
    <property type="term" value="P:DNA replication, synthesis of primer"/>
    <property type="evidence" value="ECO:0007669"/>
    <property type="project" value="UniProtKB-UniRule"/>
</dbReference>
<organism evidence="13">
    <name type="scientific">Cyanidiaceae sp. MX-AZ01</name>
    <dbReference type="NCBI Taxonomy" id="1503164"/>
    <lineage>
        <taxon>Eukaryota</taxon>
        <taxon>Rhodophyta</taxon>
        <taxon>Bangiophyceae</taxon>
        <taxon>Cyanidiales</taxon>
        <taxon>Cyanidiaceae</taxon>
    </lineage>
</organism>
<name>A0A060A8K3_9RHOD</name>
<dbReference type="CDD" id="cd00984">
    <property type="entry name" value="DnaB_C"/>
    <property type="match status" value="1"/>
</dbReference>
<dbReference type="GO" id="GO:0005829">
    <property type="term" value="C:cytosol"/>
    <property type="evidence" value="ECO:0007669"/>
    <property type="project" value="TreeGrafter"/>
</dbReference>
<protein>
    <recommendedName>
        <fullName evidence="11">Replicative DNA helicase</fullName>
        <ecNumber evidence="11">5.6.2.3</ecNumber>
    </recommendedName>
</protein>
<dbReference type="SUPFAM" id="SSF52540">
    <property type="entry name" value="P-loop containing nucleoside triphosphate hydrolases"/>
    <property type="match status" value="1"/>
</dbReference>
<dbReference type="PROSITE" id="PS51199">
    <property type="entry name" value="SF4_HELICASE"/>
    <property type="match status" value="1"/>
</dbReference>
<evidence type="ECO:0000256" key="9">
    <source>
        <dbReference type="ARBA" id="ARBA00023235"/>
    </source>
</evidence>
<keyword evidence="7 11" id="KW-0067">ATP-binding</keyword>
<dbReference type="InterPro" id="IPR036185">
    <property type="entry name" value="DNA_heli_DnaB-like_N_sf"/>
</dbReference>
<keyword evidence="13" id="KW-0150">Chloroplast</keyword>
<sequence length="433" mass="49242">MKRPPISGTVAAEELLLACVILDKQAIEIVSLEISPEMFMLVKHQVLYRHMRELYKRGIEINVNHLYISLADTDQLDLVGGHEGLTRLSLMTTAPYQTSTYIEWIKNAYLRRCMQQVAMKFLGACLDFKQDIEKILKDTENAILTLLSEKAPPMVSIDQTMDLIEKQLIAQSENPKPTGYLTGYRELDRLTLGLQKQDMIIVAARPSVGKTAFALNLAKRISKEGKPVLFYSLEMDKVQLGYRLLCMETNLSNEQIKAAYAYKKYNSLIKDAMDRLKHNGIFIQDSPAMSLEFIRAQSKRITVEYGELGLIVLDYLQLLGDENPQANRVQVLSHITRSLKALARELNVPVIVLSQLSRNIEYRSSKKPLLSDLRESGSIEQDADLVLFLHKDERFTAGQIEVILAKHRNGACGQFYLYYHAPSNNFLNARNEI</sequence>
<evidence type="ECO:0000259" key="12">
    <source>
        <dbReference type="PROSITE" id="PS51199"/>
    </source>
</evidence>
<dbReference type="InterPro" id="IPR027417">
    <property type="entry name" value="P-loop_NTPase"/>
</dbReference>
<dbReference type="Gene3D" id="3.40.50.300">
    <property type="entry name" value="P-loop containing nucleotide triphosphate hydrolases"/>
    <property type="match status" value="1"/>
</dbReference>
<evidence type="ECO:0000256" key="3">
    <source>
        <dbReference type="ARBA" id="ARBA00022705"/>
    </source>
</evidence>
<evidence type="ECO:0000256" key="4">
    <source>
        <dbReference type="ARBA" id="ARBA00022741"/>
    </source>
</evidence>